<evidence type="ECO:0000256" key="6">
    <source>
        <dbReference type="PROSITE-ProRule" id="PRU00169"/>
    </source>
</evidence>
<dbReference type="Gene3D" id="1.10.287.130">
    <property type="match status" value="1"/>
</dbReference>
<keyword evidence="5" id="KW-0418">Kinase</keyword>
<gene>
    <name evidence="10" type="ORF">J0A68_14255</name>
</gene>
<dbReference type="PANTHER" id="PTHR43047">
    <property type="entry name" value="TWO-COMPONENT HISTIDINE PROTEIN KINASE"/>
    <property type="match status" value="1"/>
</dbReference>
<dbReference type="InterPro" id="IPR003594">
    <property type="entry name" value="HATPase_dom"/>
</dbReference>
<evidence type="ECO:0000256" key="1">
    <source>
        <dbReference type="ARBA" id="ARBA00000085"/>
    </source>
</evidence>
<feature type="transmembrane region" description="Helical" evidence="7">
    <location>
        <begin position="288"/>
        <end position="315"/>
    </location>
</feature>
<evidence type="ECO:0000313" key="10">
    <source>
        <dbReference type="EMBL" id="MBN7812112.1"/>
    </source>
</evidence>
<proteinExistence type="predicted"/>
<dbReference type="PROSITE" id="PS50110">
    <property type="entry name" value="RESPONSE_REGULATORY"/>
    <property type="match status" value="1"/>
</dbReference>
<keyword evidence="11" id="KW-1185">Reference proteome</keyword>
<feature type="modified residue" description="4-aspartylphosphate" evidence="6">
    <location>
        <position position="635"/>
    </location>
</feature>
<dbReference type="SUPFAM" id="SSF55874">
    <property type="entry name" value="ATPase domain of HSP90 chaperone/DNA topoisomerase II/histidine kinase"/>
    <property type="match status" value="1"/>
</dbReference>
<dbReference type="InterPro" id="IPR001789">
    <property type="entry name" value="Sig_transdc_resp-reg_receiver"/>
</dbReference>
<dbReference type="Pfam" id="PF00512">
    <property type="entry name" value="HisKA"/>
    <property type="match status" value="1"/>
</dbReference>
<dbReference type="CDD" id="cd00082">
    <property type="entry name" value="HisKA"/>
    <property type="match status" value="1"/>
</dbReference>
<dbReference type="InterPro" id="IPR036097">
    <property type="entry name" value="HisK_dim/P_sf"/>
</dbReference>
<dbReference type="CDD" id="cd17546">
    <property type="entry name" value="REC_hyHK_CKI1_RcsC-like"/>
    <property type="match status" value="1"/>
</dbReference>
<comment type="caution">
    <text evidence="10">The sequence shown here is derived from an EMBL/GenBank/DDBJ whole genome shotgun (WGS) entry which is preliminary data.</text>
</comment>
<organism evidence="10 11">
    <name type="scientific">Algoriphagus oliviformis</name>
    <dbReference type="NCBI Taxonomy" id="2811231"/>
    <lineage>
        <taxon>Bacteria</taxon>
        <taxon>Pseudomonadati</taxon>
        <taxon>Bacteroidota</taxon>
        <taxon>Cytophagia</taxon>
        <taxon>Cytophagales</taxon>
        <taxon>Cyclobacteriaceae</taxon>
        <taxon>Algoriphagus</taxon>
    </lineage>
</organism>
<dbReference type="SUPFAM" id="SSF52172">
    <property type="entry name" value="CheY-like"/>
    <property type="match status" value="1"/>
</dbReference>
<dbReference type="CDD" id="cd16922">
    <property type="entry name" value="HATPase_EvgS-ArcB-TorS-like"/>
    <property type="match status" value="1"/>
</dbReference>
<feature type="domain" description="Response regulatory" evidence="9">
    <location>
        <begin position="586"/>
        <end position="702"/>
    </location>
</feature>
<dbReference type="SUPFAM" id="SSF47384">
    <property type="entry name" value="Homodimeric domain of signal transducing histidine kinase"/>
    <property type="match status" value="1"/>
</dbReference>
<evidence type="ECO:0000313" key="11">
    <source>
        <dbReference type="Proteomes" id="UP000664317"/>
    </source>
</evidence>
<dbReference type="Pfam" id="PF00072">
    <property type="entry name" value="Response_reg"/>
    <property type="match status" value="1"/>
</dbReference>
<dbReference type="InterPro" id="IPR036890">
    <property type="entry name" value="HATPase_C_sf"/>
</dbReference>
<comment type="catalytic activity">
    <reaction evidence="1">
        <text>ATP + protein L-histidine = ADP + protein N-phospho-L-histidine.</text>
        <dbReference type="EC" id="2.7.13.3"/>
    </reaction>
</comment>
<dbReference type="Gene3D" id="3.40.50.2300">
    <property type="match status" value="1"/>
</dbReference>
<dbReference type="InterPro" id="IPR003661">
    <property type="entry name" value="HisK_dim/P_dom"/>
</dbReference>
<keyword evidence="7" id="KW-0812">Transmembrane</keyword>
<dbReference type="Gene3D" id="1.20.120.160">
    <property type="entry name" value="HPT domain"/>
    <property type="match status" value="1"/>
</dbReference>
<evidence type="ECO:0000259" key="8">
    <source>
        <dbReference type="PROSITE" id="PS50109"/>
    </source>
</evidence>
<evidence type="ECO:0000256" key="2">
    <source>
        <dbReference type="ARBA" id="ARBA00012438"/>
    </source>
</evidence>
<evidence type="ECO:0000256" key="5">
    <source>
        <dbReference type="ARBA" id="ARBA00022777"/>
    </source>
</evidence>
<dbReference type="SMART" id="SM00387">
    <property type="entry name" value="HATPase_c"/>
    <property type="match status" value="1"/>
</dbReference>
<reference evidence="10 11" key="1">
    <citation type="submission" date="2021-03" db="EMBL/GenBank/DDBJ databases">
        <title>novel species isolated from a fishpond in China.</title>
        <authorList>
            <person name="Lu H."/>
            <person name="Cai Z."/>
        </authorList>
    </citation>
    <scope>NUCLEOTIDE SEQUENCE [LARGE SCALE GENOMIC DNA]</scope>
    <source>
        <strain evidence="10 11">H41</strain>
    </source>
</reference>
<evidence type="ECO:0000259" key="9">
    <source>
        <dbReference type="PROSITE" id="PS50110"/>
    </source>
</evidence>
<dbReference type="RefSeq" id="WP_206578895.1">
    <property type="nucleotide sequence ID" value="NZ_JAFKCT010000006.1"/>
</dbReference>
<dbReference type="SMART" id="SM00448">
    <property type="entry name" value="REC"/>
    <property type="match status" value="1"/>
</dbReference>
<dbReference type="Pfam" id="PF02518">
    <property type="entry name" value="HATPase_c"/>
    <property type="match status" value="1"/>
</dbReference>
<dbReference type="PANTHER" id="PTHR43047:SF64">
    <property type="entry name" value="HISTIDINE KINASE CONTAINING CHEY-HOMOLOGOUS RECEIVER DOMAIN AND PAS DOMAIN-RELATED"/>
    <property type="match status" value="1"/>
</dbReference>
<dbReference type="InterPro" id="IPR011006">
    <property type="entry name" value="CheY-like_superfamily"/>
</dbReference>
<evidence type="ECO:0000256" key="7">
    <source>
        <dbReference type="SAM" id="Phobius"/>
    </source>
</evidence>
<dbReference type="PRINTS" id="PR00344">
    <property type="entry name" value="BCTRLSENSOR"/>
</dbReference>
<feature type="transmembrane region" description="Helical" evidence="7">
    <location>
        <begin position="14"/>
        <end position="36"/>
    </location>
</feature>
<dbReference type="Gene3D" id="3.30.565.10">
    <property type="entry name" value="Histidine kinase-like ATPase, C-terminal domain"/>
    <property type="match status" value="1"/>
</dbReference>
<protein>
    <recommendedName>
        <fullName evidence="2">histidine kinase</fullName>
        <ecNumber evidence="2">2.7.13.3</ecNumber>
    </recommendedName>
</protein>
<keyword evidence="4" id="KW-0808">Transferase</keyword>
<dbReference type="EMBL" id="JAFKCT010000006">
    <property type="protein sequence ID" value="MBN7812112.1"/>
    <property type="molecule type" value="Genomic_DNA"/>
</dbReference>
<keyword evidence="3 6" id="KW-0597">Phosphoprotein</keyword>
<feature type="domain" description="Histidine kinase" evidence="8">
    <location>
        <begin position="348"/>
        <end position="564"/>
    </location>
</feature>
<dbReference type="InterPro" id="IPR036641">
    <property type="entry name" value="HPT_dom_sf"/>
</dbReference>
<dbReference type="InterPro" id="IPR004358">
    <property type="entry name" value="Sig_transdc_His_kin-like_C"/>
</dbReference>
<sequence>MKPFTSITSTGRKVAAGFFIAVSILISVAGLTYFTLNQLEESVRQLAQPNQKLDLLNNLQAEIFRITRVAGDSVKADVRVNDSTISLLQGKLDQLDQLAADTLEQQSVQTIRDNLAVLINGYVDLYEVKRNQATRNFSQEALNRVELGIRRRAQSLEFRPLQELNPKNYIYNELQQQKTSRQDLRSGMITRDEDQLVAYLRKLQEQNAPLPTTSSGAPNPDSVLYSLRGVISRIYREETSQRQKLAIMEADLSQKQNEIGNTIQTLIGDLQSKAILASGEQSSQASGLVFEVTFFLIIVVAIAVFGTMFLVYSVLKEIRLNWSYQEDLLESRRKSDQLARSKQEFLANMSHEIRNPLHVIQGYRAILEKSEMESDQKSHLKMIGFASDTLMEIVDDILDFSKLEAGKLKLEKQPFDPIELFGSIQNFFELTAKEKKLEFHWRLNLPDENWLVGDELRLKQVMNNLLSNAFKFTQHGFVAVDVAWINDHLEIKIRDTGIGMNAEELKKVFQEFDQADTSISRKFGGTGLGLSIVQRLTNLMHGELDAESVPGKGTTMRLSIPMALSPALETSKPKEGAEYIDLKGLNVLLVDDDRIGLRYLETVLLYFGANVISFPGGHVFRDEFQPVELDLAMIDIQMPEFSGFDVAKAIKNFPQYKSLPLLAMTANVFVEEKERLFAEGFDNLILKPFQESKLISVLGSFFPARLEMLSERPPLQAEPVSGELFNLSDLEKFCMGDQELLTDIVRELIRDTENDLQKITRARLNNRWSEILEICHQLGSRLGQIRSQAGPIARKIENSLKINNHHGIQDALIQLDRETKKILEALKEKIAELA</sequence>
<dbReference type="EC" id="2.7.13.3" evidence="2"/>
<dbReference type="PROSITE" id="PS50109">
    <property type="entry name" value="HIS_KIN"/>
    <property type="match status" value="1"/>
</dbReference>
<dbReference type="Proteomes" id="UP000664317">
    <property type="component" value="Unassembled WGS sequence"/>
</dbReference>
<keyword evidence="7" id="KW-0472">Membrane</keyword>
<evidence type="ECO:0000256" key="3">
    <source>
        <dbReference type="ARBA" id="ARBA00022553"/>
    </source>
</evidence>
<evidence type="ECO:0000256" key="4">
    <source>
        <dbReference type="ARBA" id="ARBA00022679"/>
    </source>
</evidence>
<accession>A0ABS3C4T5</accession>
<keyword evidence="7" id="KW-1133">Transmembrane helix</keyword>
<name>A0ABS3C4T5_9BACT</name>
<dbReference type="SMART" id="SM00388">
    <property type="entry name" value="HisKA"/>
    <property type="match status" value="1"/>
</dbReference>
<dbReference type="InterPro" id="IPR005467">
    <property type="entry name" value="His_kinase_dom"/>
</dbReference>
<dbReference type="SUPFAM" id="SSF47226">
    <property type="entry name" value="Histidine-containing phosphotransfer domain, HPT domain"/>
    <property type="match status" value="1"/>
</dbReference>